<organism evidence="15 16">
    <name type="scientific">Enterovibrio norvegicus FF-454</name>
    <dbReference type="NCBI Taxonomy" id="1185651"/>
    <lineage>
        <taxon>Bacteria</taxon>
        <taxon>Pseudomonadati</taxon>
        <taxon>Pseudomonadota</taxon>
        <taxon>Gammaproteobacteria</taxon>
        <taxon>Vibrionales</taxon>
        <taxon>Vibrionaceae</taxon>
        <taxon>Enterovibrio</taxon>
    </lineage>
</organism>
<dbReference type="GO" id="GO:0005886">
    <property type="term" value="C:plasma membrane"/>
    <property type="evidence" value="ECO:0007669"/>
    <property type="project" value="UniProtKB-SubCell"/>
</dbReference>
<comment type="subcellular location">
    <subcellularLocation>
        <location evidence="1">Cell membrane</location>
        <topology evidence="1">Multi-pass membrane protein</topology>
    </subcellularLocation>
</comment>
<feature type="transmembrane region" description="Helical" evidence="12">
    <location>
        <begin position="433"/>
        <end position="453"/>
    </location>
</feature>
<keyword evidence="3" id="KW-1003">Cell membrane</keyword>
<dbReference type="Gene3D" id="3.30.1360.60">
    <property type="entry name" value="Glucose permease domain IIB"/>
    <property type="match status" value="1"/>
</dbReference>
<dbReference type="InterPro" id="IPR018113">
    <property type="entry name" value="PTrfase_EIIB_Cys"/>
</dbReference>
<feature type="active site" description="Phosphocysteine intermediate; for EIIB activity" evidence="11">
    <location>
        <position position="26"/>
    </location>
</feature>
<keyword evidence="16" id="KW-1185">Reference proteome</keyword>
<dbReference type="CDD" id="cd00212">
    <property type="entry name" value="PTS_IIB_glc"/>
    <property type="match status" value="1"/>
</dbReference>
<evidence type="ECO:0000256" key="7">
    <source>
        <dbReference type="ARBA" id="ARBA00022692"/>
    </source>
</evidence>
<keyword evidence="2" id="KW-0813">Transport</keyword>
<dbReference type="GO" id="GO:0009401">
    <property type="term" value="P:phosphoenolpyruvate-dependent sugar phosphotransferase system"/>
    <property type="evidence" value="ECO:0007669"/>
    <property type="project" value="UniProtKB-KW"/>
</dbReference>
<evidence type="ECO:0000256" key="9">
    <source>
        <dbReference type="ARBA" id="ARBA00022989"/>
    </source>
</evidence>
<dbReference type="GO" id="GO:0015771">
    <property type="term" value="P:trehalose transport"/>
    <property type="evidence" value="ECO:0007669"/>
    <property type="project" value="TreeGrafter"/>
</dbReference>
<feature type="domain" description="PTS EIIB type-1" evidence="13">
    <location>
        <begin position="4"/>
        <end position="87"/>
    </location>
</feature>
<dbReference type="InterPro" id="IPR036878">
    <property type="entry name" value="Glu_permease_IIB"/>
</dbReference>
<evidence type="ECO:0000256" key="5">
    <source>
        <dbReference type="ARBA" id="ARBA00022679"/>
    </source>
</evidence>
<gene>
    <name evidence="15" type="ORF">A1OK_14855</name>
</gene>
<dbReference type="Proteomes" id="UP000095039">
    <property type="component" value="Unassembled WGS sequence"/>
</dbReference>
<feature type="transmembrane region" description="Helical" evidence="12">
    <location>
        <begin position="148"/>
        <end position="168"/>
    </location>
</feature>
<evidence type="ECO:0000256" key="4">
    <source>
        <dbReference type="ARBA" id="ARBA00022597"/>
    </source>
</evidence>
<dbReference type="PROSITE" id="PS51103">
    <property type="entry name" value="PTS_EIIC_TYPE_1"/>
    <property type="match status" value="1"/>
</dbReference>
<dbReference type="Pfam" id="PF00367">
    <property type="entry name" value="PTS_EIIB"/>
    <property type="match status" value="1"/>
</dbReference>
<dbReference type="InterPro" id="IPR001996">
    <property type="entry name" value="PTS_IIB_1"/>
</dbReference>
<evidence type="ECO:0000256" key="11">
    <source>
        <dbReference type="PROSITE-ProRule" id="PRU00421"/>
    </source>
</evidence>
<feature type="domain" description="PTS EIIC type-1" evidence="14">
    <location>
        <begin position="110"/>
        <end position="462"/>
    </location>
</feature>
<dbReference type="GO" id="GO:0090589">
    <property type="term" value="F:protein-phosphocysteine-trehalose phosphotransferase system transporter activity"/>
    <property type="evidence" value="ECO:0007669"/>
    <property type="project" value="TreeGrafter"/>
</dbReference>
<feature type="transmembrane region" description="Helical" evidence="12">
    <location>
        <begin position="180"/>
        <end position="200"/>
    </location>
</feature>
<sequence length="462" mass="48890">MDYTSVAKKIIASVGGKENIRNAEHCATRLRIVLVDAEKVDVDAAKDITEISGYFAQSGQHQFIIGTGKVSHVYAEVSKLLGKSADAGESSGDFKQDAYANMTVTQKVVRTFADILIPLIPVLVTTGLLMGLRGLLLQLDVPFTSNGLALFSMLTDTAFAFLPVLIAYSAVKRFGGNPVLGIVVGLMMVAPQLPNAWAVAGGSADPMSVSVFGFTIPLVGYQGTVLPAIFAGWFVAWLEQRLRRVVPAVMDLVITPFLTILIAISVILFIVGPMLQVVEHQSTQLVVLGLDLPFGIGYMLVGALQQVITISGLHHALGVVEIGLLNETGSNPLNPLITASMAGQFGAAIAIATLLKNKVKKANAYSASVSTLFGITEPLLFGVNLQYGKAFLMGMIGGSVGGMVAYVFNVSASGMGITFIPGMLLYTSSLMDLMMYLAVIASAFCTSFVLTRINNPVQTTQG</sequence>
<protein>
    <submittedName>
        <fullName evidence="15">PTS sugar transporter subunit IIA</fullName>
    </submittedName>
</protein>
<reference evidence="15 16" key="1">
    <citation type="journal article" date="2012" name="Science">
        <title>Ecological populations of bacteria act as socially cohesive units of antibiotic production and resistance.</title>
        <authorList>
            <person name="Cordero O.X."/>
            <person name="Wildschutte H."/>
            <person name="Kirkup B."/>
            <person name="Proehl S."/>
            <person name="Ngo L."/>
            <person name="Hussain F."/>
            <person name="Le Roux F."/>
            <person name="Mincer T."/>
            <person name="Polz M.F."/>
        </authorList>
    </citation>
    <scope>NUCLEOTIDE SEQUENCE [LARGE SCALE GENOMIC DNA]</scope>
    <source>
        <strain evidence="15 16">FF-454</strain>
    </source>
</reference>
<dbReference type="GO" id="GO:0008982">
    <property type="term" value="F:protein-N(PI)-phosphohistidine-sugar phosphotransferase activity"/>
    <property type="evidence" value="ECO:0007669"/>
    <property type="project" value="InterPro"/>
</dbReference>
<dbReference type="PROSITE" id="PS01035">
    <property type="entry name" value="PTS_EIIB_TYPE_1_CYS"/>
    <property type="match status" value="1"/>
</dbReference>
<name>A0A1E5BZ37_9GAMM</name>
<dbReference type="SUPFAM" id="SSF55604">
    <property type="entry name" value="Glucose permease domain IIB"/>
    <property type="match status" value="1"/>
</dbReference>
<dbReference type="PROSITE" id="PS51098">
    <property type="entry name" value="PTS_EIIB_TYPE_1"/>
    <property type="match status" value="1"/>
</dbReference>
<keyword evidence="5" id="KW-0808">Transferase</keyword>
<keyword evidence="6" id="KW-0598">Phosphotransferase system</keyword>
<evidence type="ECO:0000256" key="3">
    <source>
        <dbReference type="ARBA" id="ARBA00022475"/>
    </source>
</evidence>
<dbReference type="RefSeq" id="WP_016959790.1">
    <property type="nucleotide sequence ID" value="NZ_AJWN02000092.1"/>
</dbReference>
<proteinExistence type="predicted"/>
<evidence type="ECO:0000256" key="12">
    <source>
        <dbReference type="SAM" id="Phobius"/>
    </source>
</evidence>
<dbReference type="Pfam" id="PF02378">
    <property type="entry name" value="PTS_EIIC"/>
    <property type="match status" value="1"/>
</dbReference>
<dbReference type="GO" id="GO:0016301">
    <property type="term" value="F:kinase activity"/>
    <property type="evidence" value="ECO:0007669"/>
    <property type="project" value="UniProtKB-KW"/>
</dbReference>
<evidence type="ECO:0000256" key="6">
    <source>
        <dbReference type="ARBA" id="ARBA00022683"/>
    </source>
</evidence>
<dbReference type="AlphaFoldDB" id="A0A1E5BZ37"/>
<feature type="transmembrane region" description="Helical" evidence="12">
    <location>
        <begin position="212"/>
        <end position="236"/>
    </location>
</feature>
<keyword evidence="10 12" id="KW-0472">Membrane</keyword>
<feature type="transmembrane region" description="Helical" evidence="12">
    <location>
        <begin position="115"/>
        <end position="136"/>
    </location>
</feature>
<dbReference type="InterPro" id="IPR003352">
    <property type="entry name" value="PTS_EIIC"/>
</dbReference>
<dbReference type="InterPro" id="IPR050558">
    <property type="entry name" value="PTS_Sugar-Specific_Components"/>
</dbReference>
<keyword evidence="9 12" id="KW-1133">Transmembrane helix</keyword>
<dbReference type="FunFam" id="3.30.1360.60:FF:000001">
    <property type="entry name" value="PTS system glucose-specific IIBC component PtsG"/>
    <property type="match status" value="1"/>
</dbReference>
<accession>A0A1E5BZ37</accession>
<dbReference type="PANTHER" id="PTHR30175">
    <property type="entry name" value="PHOSPHOTRANSFERASE SYSTEM TRANSPORT PROTEIN"/>
    <property type="match status" value="1"/>
</dbReference>
<evidence type="ECO:0000259" key="14">
    <source>
        <dbReference type="PROSITE" id="PS51103"/>
    </source>
</evidence>
<keyword evidence="4 15" id="KW-0762">Sugar transport</keyword>
<dbReference type="PANTHER" id="PTHR30175:SF7">
    <property type="entry name" value="NEGATIVE REGULATOR OF SACY ACTIVITY"/>
    <property type="match status" value="1"/>
</dbReference>
<dbReference type="EMBL" id="AJWN02000092">
    <property type="protein sequence ID" value="OEE58534.1"/>
    <property type="molecule type" value="Genomic_DNA"/>
</dbReference>
<comment type="caution">
    <text evidence="15">The sequence shown here is derived from an EMBL/GenBank/DDBJ whole genome shotgun (WGS) entry which is preliminary data.</text>
</comment>
<evidence type="ECO:0000259" key="13">
    <source>
        <dbReference type="PROSITE" id="PS51098"/>
    </source>
</evidence>
<evidence type="ECO:0000256" key="1">
    <source>
        <dbReference type="ARBA" id="ARBA00004651"/>
    </source>
</evidence>
<feature type="transmembrane region" description="Helical" evidence="12">
    <location>
        <begin position="403"/>
        <end position="426"/>
    </location>
</feature>
<evidence type="ECO:0000256" key="10">
    <source>
        <dbReference type="ARBA" id="ARBA00023136"/>
    </source>
</evidence>
<evidence type="ECO:0000256" key="8">
    <source>
        <dbReference type="ARBA" id="ARBA00022777"/>
    </source>
</evidence>
<dbReference type="InterPro" id="IPR013013">
    <property type="entry name" value="PTS_EIIC_1"/>
</dbReference>
<evidence type="ECO:0000313" key="15">
    <source>
        <dbReference type="EMBL" id="OEE58534.1"/>
    </source>
</evidence>
<evidence type="ECO:0000313" key="16">
    <source>
        <dbReference type="Proteomes" id="UP000095039"/>
    </source>
</evidence>
<feature type="transmembrane region" description="Helical" evidence="12">
    <location>
        <begin position="337"/>
        <end position="355"/>
    </location>
</feature>
<keyword evidence="8" id="KW-0418">Kinase</keyword>
<evidence type="ECO:0000256" key="2">
    <source>
        <dbReference type="ARBA" id="ARBA00022448"/>
    </source>
</evidence>
<feature type="transmembrane region" description="Helical" evidence="12">
    <location>
        <begin position="248"/>
        <end position="271"/>
    </location>
</feature>
<keyword evidence="7 12" id="KW-0812">Transmembrane</keyword>